<dbReference type="Gene3D" id="3.40.50.360">
    <property type="match status" value="1"/>
</dbReference>
<dbReference type="PANTHER" id="PTHR43278:SF4">
    <property type="entry name" value="NAD(P)H-DEPENDENT FMN-CONTAINING OXIDOREDUCTASE YWQN-RELATED"/>
    <property type="match status" value="1"/>
</dbReference>
<dbReference type="PANTHER" id="PTHR43278">
    <property type="entry name" value="NAD(P)H-DEPENDENT FMN-CONTAINING OXIDOREDUCTASE YWQN-RELATED"/>
    <property type="match status" value="1"/>
</dbReference>
<dbReference type="Proteomes" id="UP000321306">
    <property type="component" value="Unassembled WGS sequence"/>
</dbReference>
<dbReference type="AlphaFoldDB" id="A0A511MVA2"/>
<dbReference type="EMBL" id="BJXB01000001">
    <property type="protein sequence ID" value="GEM44505.1"/>
    <property type="molecule type" value="Genomic_DNA"/>
</dbReference>
<keyword evidence="5" id="KW-1185">Reference proteome</keyword>
<feature type="domain" description="Flavodoxin-like fold" evidence="3">
    <location>
        <begin position="4"/>
        <end position="156"/>
    </location>
</feature>
<proteinExistence type="predicted"/>
<dbReference type="SUPFAM" id="SSF52218">
    <property type="entry name" value="Flavoproteins"/>
    <property type="match status" value="1"/>
</dbReference>
<evidence type="ECO:0000259" key="3">
    <source>
        <dbReference type="Pfam" id="PF02525"/>
    </source>
</evidence>
<evidence type="ECO:0000313" key="4">
    <source>
        <dbReference type="EMBL" id="GEM44505.1"/>
    </source>
</evidence>
<gene>
    <name evidence="4" type="ORF">DC3_01400</name>
</gene>
<evidence type="ECO:0000313" key="5">
    <source>
        <dbReference type="Proteomes" id="UP000321306"/>
    </source>
</evidence>
<evidence type="ECO:0000256" key="2">
    <source>
        <dbReference type="ARBA" id="ARBA00022643"/>
    </source>
</evidence>
<evidence type="ECO:0000256" key="1">
    <source>
        <dbReference type="ARBA" id="ARBA00022630"/>
    </source>
</evidence>
<reference evidence="4 5" key="1">
    <citation type="submission" date="2019-07" db="EMBL/GenBank/DDBJ databases">
        <title>Whole genome shotgun sequence of Deinococcus cellulosilyticus NBRC 106333.</title>
        <authorList>
            <person name="Hosoyama A."/>
            <person name="Uohara A."/>
            <person name="Ohji S."/>
            <person name="Ichikawa N."/>
        </authorList>
    </citation>
    <scope>NUCLEOTIDE SEQUENCE [LARGE SCALE GENOMIC DNA]</scope>
    <source>
        <strain evidence="4 5">NBRC 106333</strain>
    </source>
</reference>
<name>A0A511MVA2_DEIC1</name>
<dbReference type="RefSeq" id="WP_146881662.1">
    <property type="nucleotide sequence ID" value="NZ_BJXB01000001.1"/>
</dbReference>
<organism evidence="4 5">
    <name type="scientific">Deinococcus cellulosilyticus (strain DSM 18568 / NBRC 106333 / KACC 11606 / 5516J-15)</name>
    <dbReference type="NCBI Taxonomy" id="1223518"/>
    <lineage>
        <taxon>Bacteria</taxon>
        <taxon>Thermotogati</taxon>
        <taxon>Deinococcota</taxon>
        <taxon>Deinococci</taxon>
        <taxon>Deinococcales</taxon>
        <taxon>Deinococcaceae</taxon>
        <taxon>Deinococcus</taxon>
    </lineage>
</organism>
<accession>A0A511MVA2</accession>
<keyword evidence="2" id="KW-0288">FMN</keyword>
<dbReference type="Pfam" id="PF02525">
    <property type="entry name" value="Flavodoxin_2"/>
    <property type="match status" value="1"/>
</dbReference>
<protein>
    <submittedName>
        <fullName evidence="4">Flavodoxin</fullName>
    </submittedName>
</protein>
<dbReference type="InterPro" id="IPR029039">
    <property type="entry name" value="Flavoprotein-like_sf"/>
</dbReference>
<dbReference type="OrthoDB" id="9805976at2"/>
<dbReference type="InterPro" id="IPR051796">
    <property type="entry name" value="ISF_SsuE-like"/>
</dbReference>
<sequence length="185" mass="20943">MSTHHLFLLSSARRGGNTEQLARKAAEALPAHAKQTWIDLKDHPLPMFEDVRHSVGTYPPPEGAARVLLEATLEATDLVLVAPLYWYSLPTLAQRYLDEWSGWMRVPDLNFKAQMEGRNLHAITVHTGEKEEVQPLLLSLQHTARYMKMHYRGALVGWVSRPGDVLQDQHALEQAKTFFTGANHD</sequence>
<comment type="caution">
    <text evidence="4">The sequence shown here is derived from an EMBL/GenBank/DDBJ whole genome shotgun (WGS) entry which is preliminary data.</text>
</comment>
<keyword evidence="1" id="KW-0285">Flavoprotein</keyword>
<dbReference type="InterPro" id="IPR003680">
    <property type="entry name" value="Flavodoxin_fold"/>
</dbReference>